<protein>
    <submittedName>
        <fullName evidence="1">Tyrosine-protein kinase STYK1-like</fullName>
    </submittedName>
</protein>
<gene>
    <name evidence="1" type="ORF">DAT39_014423</name>
</gene>
<dbReference type="GO" id="GO:0016301">
    <property type="term" value="F:kinase activity"/>
    <property type="evidence" value="ECO:0007669"/>
    <property type="project" value="UniProtKB-KW"/>
</dbReference>
<reference evidence="1" key="1">
    <citation type="submission" date="2020-07" db="EMBL/GenBank/DDBJ databases">
        <title>Clarias magur genome sequencing, assembly and annotation.</title>
        <authorList>
            <person name="Kushwaha B."/>
            <person name="Kumar R."/>
            <person name="Das P."/>
            <person name="Joshi C.G."/>
            <person name="Kumar D."/>
            <person name="Nagpure N.S."/>
            <person name="Pandey M."/>
            <person name="Agarwal S."/>
            <person name="Srivastava S."/>
            <person name="Singh M."/>
            <person name="Sahoo L."/>
            <person name="Jayasankar P."/>
            <person name="Meher P.K."/>
            <person name="Koringa P.G."/>
            <person name="Iquebal M.A."/>
            <person name="Das S.P."/>
            <person name="Bit A."/>
            <person name="Patnaik S."/>
            <person name="Patel N."/>
            <person name="Shah T.M."/>
            <person name="Hinsu A."/>
            <person name="Jena J.K."/>
        </authorList>
    </citation>
    <scope>NUCLEOTIDE SEQUENCE</scope>
    <source>
        <strain evidence="1">CIFAMagur01</strain>
        <tissue evidence="1">Testis</tissue>
    </source>
</reference>
<proteinExistence type="predicted"/>
<evidence type="ECO:0000313" key="1">
    <source>
        <dbReference type="EMBL" id="KAF5895851.1"/>
    </source>
</evidence>
<comment type="caution">
    <text evidence="1">The sequence shown here is derived from an EMBL/GenBank/DDBJ whole genome shotgun (WGS) entry which is preliminary data.</text>
</comment>
<accession>A0A8J4U0C0</accession>
<sequence>PPELNPLAYEVVPMTVQTQNHKASINHAEPQSSTERRHCSFEQITPLSLSFTVKPDKAVTLYHATVDQKPVVLRMLN</sequence>
<keyword evidence="1" id="KW-0808">Transferase</keyword>
<feature type="non-terminal residue" evidence="1">
    <location>
        <position position="77"/>
    </location>
</feature>
<feature type="non-terminal residue" evidence="1">
    <location>
        <position position="1"/>
    </location>
</feature>
<name>A0A8J4U0C0_CLAMG</name>
<keyword evidence="2" id="KW-1185">Reference proteome</keyword>
<dbReference type="Proteomes" id="UP000727407">
    <property type="component" value="Unassembled WGS sequence"/>
</dbReference>
<dbReference type="EMBL" id="QNUK01000302">
    <property type="protein sequence ID" value="KAF5895851.1"/>
    <property type="molecule type" value="Genomic_DNA"/>
</dbReference>
<organism evidence="1 2">
    <name type="scientific">Clarias magur</name>
    <name type="common">Asian catfish</name>
    <name type="synonym">Macropteronotus magur</name>
    <dbReference type="NCBI Taxonomy" id="1594786"/>
    <lineage>
        <taxon>Eukaryota</taxon>
        <taxon>Metazoa</taxon>
        <taxon>Chordata</taxon>
        <taxon>Craniata</taxon>
        <taxon>Vertebrata</taxon>
        <taxon>Euteleostomi</taxon>
        <taxon>Actinopterygii</taxon>
        <taxon>Neopterygii</taxon>
        <taxon>Teleostei</taxon>
        <taxon>Ostariophysi</taxon>
        <taxon>Siluriformes</taxon>
        <taxon>Clariidae</taxon>
        <taxon>Clarias</taxon>
    </lineage>
</organism>
<keyword evidence="1" id="KW-0418">Kinase</keyword>
<dbReference type="AlphaFoldDB" id="A0A8J4U0C0"/>
<evidence type="ECO:0000313" key="2">
    <source>
        <dbReference type="Proteomes" id="UP000727407"/>
    </source>
</evidence>